<sequence>MLKKEIFMLQELPITVCFGNDYIFSIYDCARKAYTAPFLASTLEQAKRFCVEQINVSSTSFFALYPNSFVLYCLGSFDHSNGSIENVEPLKIGTFNEIQVDILASNQKSKPVSTHSYENFDRPIVNKEIVSNA</sequence>
<reference evidence="1" key="1">
    <citation type="submission" date="2021-04" db="EMBL/GenBank/DDBJ databases">
        <title>Genomes of microviruses identified in yellow-bellied marmot fecal samples.</title>
        <authorList>
            <person name="Varsani A."/>
            <person name="Kraberger S."/>
            <person name="Chatterjee A."/>
            <person name="Richet C."/>
            <person name="Fontenele R.S."/>
            <person name="Schmidlin K."/>
            <person name="Blumstein D.T."/>
        </authorList>
    </citation>
    <scope>NUCLEOTIDE SEQUENCE</scope>
    <source>
        <strain evidence="1">Mar38</strain>
    </source>
</reference>
<protein>
    <submittedName>
        <fullName evidence="1">Nonstructural protein</fullName>
    </submittedName>
</protein>
<evidence type="ECO:0000313" key="1">
    <source>
        <dbReference type="EMBL" id="QXP45066.1"/>
    </source>
</evidence>
<proteinExistence type="predicted"/>
<organism evidence="1">
    <name type="scientific">Microvirus mar38</name>
    <dbReference type="NCBI Taxonomy" id="2851172"/>
    <lineage>
        <taxon>Viruses</taxon>
        <taxon>Monodnaviria</taxon>
        <taxon>Sangervirae</taxon>
        <taxon>Phixviricota</taxon>
        <taxon>Malgrandaviricetes</taxon>
        <taxon>Petitvirales</taxon>
        <taxon>Microviridae</taxon>
    </lineage>
</organism>
<dbReference type="EMBL" id="MZ089784">
    <property type="protein sequence ID" value="QXP45066.1"/>
    <property type="molecule type" value="Genomic_DNA"/>
</dbReference>
<dbReference type="Pfam" id="PF20577">
    <property type="entry name" value="Phage_ORF5"/>
    <property type="match status" value="1"/>
</dbReference>
<accession>A0A8F5XVF9</accession>
<name>A0A8F5XVF9_9VIRU</name>
<dbReference type="InterPro" id="IPR046781">
    <property type="entry name" value="Phage_ORF5"/>
</dbReference>